<comment type="pathway">
    <text evidence="1">Porphyrin-containing compound metabolism; siroheme biosynthesis; sirohydrochlorin from precorrin-2: step 1/1.</text>
</comment>
<keyword evidence="4" id="KW-0520">NAD</keyword>
<dbReference type="Pfam" id="PF13241">
    <property type="entry name" value="NAD_binding_7"/>
    <property type="match status" value="1"/>
</dbReference>
<evidence type="ECO:0000313" key="11">
    <source>
        <dbReference type="Proteomes" id="UP001524587"/>
    </source>
</evidence>
<evidence type="ECO:0000256" key="4">
    <source>
        <dbReference type="ARBA" id="ARBA00023027"/>
    </source>
</evidence>
<dbReference type="InterPro" id="IPR035996">
    <property type="entry name" value="4pyrrol_Methylase_sf"/>
</dbReference>
<comment type="caution">
    <text evidence="10">The sequence shown here is derived from an EMBL/GenBank/DDBJ whole genome shotgun (WGS) entry which is preliminary data.</text>
</comment>
<dbReference type="Pfam" id="PF10414">
    <property type="entry name" value="CysG_dimeriser"/>
    <property type="match status" value="1"/>
</dbReference>
<accession>A0ABT1W630</accession>
<dbReference type="SUPFAM" id="SSF53790">
    <property type="entry name" value="Tetrapyrrole methylase"/>
    <property type="match status" value="1"/>
</dbReference>
<evidence type="ECO:0000259" key="7">
    <source>
        <dbReference type="Pfam" id="PF00590"/>
    </source>
</evidence>
<comment type="catalytic activity">
    <reaction evidence="6">
        <text>precorrin-2 + NAD(+) = sirohydrochlorin + NADH + 2 H(+)</text>
        <dbReference type="Rhea" id="RHEA:15613"/>
        <dbReference type="ChEBI" id="CHEBI:15378"/>
        <dbReference type="ChEBI" id="CHEBI:57540"/>
        <dbReference type="ChEBI" id="CHEBI:57945"/>
        <dbReference type="ChEBI" id="CHEBI:58351"/>
        <dbReference type="ChEBI" id="CHEBI:58827"/>
        <dbReference type="EC" id="1.3.1.76"/>
    </reaction>
</comment>
<proteinExistence type="predicted"/>
<dbReference type="Proteomes" id="UP001524587">
    <property type="component" value="Unassembled WGS sequence"/>
</dbReference>
<dbReference type="NCBIfam" id="TIGR01470">
    <property type="entry name" value="cysG_Nterm"/>
    <property type="match status" value="1"/>
</dbReference>
<dbReference type="EC" id="1.3.1.76" evidence="2"/>
<dbReference type="InterPro" id="IPR006367">
    <property type="entry name" value="Sirohaem_synthase_N"/>
</dbReference>
<dbReference type="Gene3D" id="3.40.50.720">
    <property type="entry name" value="NAD(P)-binding Rossmann-like Domain"/>
    <property type="match status" value="1"/>
</dbReference>
<feature type="domain" description="Siroheme synthase central" evidence="9">
    <location>
        <begin position="105"/>
        <end position="128"/>
    </location>
</feature>
<dbReference type="InterPro" id="IPR036291">
    <property type="entry name" value="NAD(P)-bd_dom_sf"/>
</dbReference>
<organism evidence="10 11">
    <name type="scientific">Endosaccharibacter trunci</name>
    <dbReference type="NCBI Taxonomy" id="2812733"/>
    <lineage>
        <taxon>Bacteria</taxon>
        <taxon>Pseudomonadati</taxon>
        <taxon>Pseudomonadota</taxon>
        <taxon>Alphaproteobacteria</taxon>
        <taxon>Acetobacterales</taxon>
        <taxon>Acetobacteraceae</taxon>
        <taxon>Endosaccharibacter</taxon>
    </lineage>
</organism>
<dbReference type="Pfam" id="PF00590">
    <property type="entry name" value="TP_methylase"/>
    <property type="match status" value="1"/>
</dbReference>
<dbReference type="InterPro" id="IPR014777">
    <property type="entry name" value="4pyrrole_Mease_sub1"/>
</dbReference>
<keyword evidence="11" id="KW-1185">Reference proteome</keyword>
<protein>
    <recommendedName>
        <fullName evidence="2">precorrin-2 dehydrogenase</fullName>
        <ecNumber evidence="2">1.3.1.76</ecNumber>
    </recommendedName>
</protein>
<dbReference type="InterPro" id="IPR000878">
    <property type="entry name" value="4pyrrol_Mease"/>
</dbReference>
<evidence type="ECO:0000313" key="10">
    <source>
        <dbReference type="EMBL" id="MCQ8278339.1"/>
    </source>
</evidence>
<dbReference type="Pfam" id="PF14824">
    <property type="entry name" value="Sirohm_synth_M"/>
    <property type="match status" value="1"/>
</dbReference>
<dbReference type="Gene3D" id="3.40.1010.10">
    <property type="entry name" value="Cobalt-precorrin-4 Transmethylase, Domain 1"/>
    <property type="match status" value="1"/>
</dbReference>
<dbReference type="SUPFAM" id="SSF51735">
    <property type="entry name" value="NAD(P)-binding Rossmann-fold domains"/>
    <property type="match status" value="1"/>
</dbReference>
<dbReference type="InterPro" id="IPR028161">
    <property type="entry name" value="Met8-like"/>
</dbReference>
<dbReference type="EMBL" id="JAMSKV010000005">
    <property type="protein sequence ID" value="MCQ8278339.1"/>
    <property type="molecule type" value="Genomic_DNA"/>
</dbReference>
<dbReference type="InterPro" id="IPR028281">
    <property type="entry name" value="Sirohaem_synthase_central"/>
</dbReference>
<dbReference type="InterPro" id="IPR037115">
    <property type="entry name" value="Sirohaem_synt_dimer_dom_sf"/>
</dbReference>
<evidence type="ECO:0000256" key="1">
    <source>
        <dbReference type="ARBA" id="ARBA00005010"/>
    </source>
</evidence>
<evidence type="ECO:0000259" key="9">
    <source>
        <dbReference type="Pfam" id="PF14824"/>
    </source>
</evidence>
<evidence type="ECO:0000259" key="8">
    <source>
        <dbReference type="Pfam" id="PF10414"/>
    </source>
</evidence>
<dbReference type="InterPro" id="IPR019478">
    <property type="entry name" value="Sirohaem_synthase_dimer_dom"/>
</dbReference>
<dbReference type="Gene3D" id="3.30.160.110">
    <property type="entry name" value="Siroheme synthase, domain 2"/>
    <property type="match status" value="1"/>
</dbReference>
<dbReference type="SUPFAM" id="SSF75615">
    <property type="entry name" value="Siroheme synthase middle domains-like"/>
    <property type="match status" value="1"/>
</dbReference>
<keyword evidence="5" id="KW-0627">Porphyrin biosynthesis</keyword>
<evidence type="ECO:0000256" key="5">
    <source>
        <dbReference type="ARBA" id="ARBA00023244"/>
    </source>
</evidence>
<keyword evidence="3" id="KW-0560">Oxidoreductase</keyword>
<feature type="domain" description="Tetrapyrrole methylase" evidence="7">
    <location>
        <begin position="206"/>
        <end position="278"/>
    </location>
</feature>
<evidence type="ECO:0000256" key="6">
    <source>
        <dbReference type="ARBA" id="ARBA00047561"/>
    </source>
</evidence>
<gene>
    <name evidence="10" type="ORF">NFI95_07730</name>
</gene>
<dbReference type="Gene3D" id="1.10.8.210">
    <property type="entry name" value="Sirohaem synthase, dimerisation domain"/>
    <property type="match status" value="1"/>
</dbReference>
<feature type="domain" description="Sirohaem synthase dimerisation" evidence="8">
    <location>
        <begin position="135"/>
        <end position="191"/>
    </location>
</feature>
<sequence>MMRRPPLLPIFLDLDGRIAFLLGDGEAADRRAATLANCGATLRREASRFEPAMLDGCAIAVGAEAPDEALLAMTREARARGIPFNVVDRPALCGFSTPAVVSRPPLQVAIASGGAAPVLARLLRARIETLVPPGFGRLAELADRMQAETRRRLPDVLRRRRMLEQALSGRPASLMLDGREAEAEAAYRDALDAAEAGSVLPERGVVHLIETGDGVPDLLSLRALRLLGEADVILHGPDESAAILELCRRDAARRVVGEDAVPAMRELASRGVKLVRLSPVPGEEASLQGDFDVRRVPCTRMAAPGD</sequence>
<name>A0ABT1W630_9PROT</name>
<dbReference type="PANTHER" id="PTHR35330:SF1">
    <property type="entry name" value="SIROHEME BIOSYNTHESIS PROTEIN MET8"/>
    <property type="match status" value="1"/>
</dbReference>
<dbReference type="PANTHER" id="PTHR35330">
    <property type="entry name" value="SIROHEME BIOSYNTHESIS PROTEIN MET8"/>
    <property type="match status" value="1"/>
</dbReference>
<evidence type="ECO:0000256" key="3">
    <source>
        <dbReference type="ARBA" id="ARBA00023002"/>
    </source>
</evidence>
<reference evidence="10 11" key="1">
    <citation type="submission" date="2022-06" db="EMBL/GenBank/DDBJ databases">
        <title>Endosaccharibacter gen. nov., sp. nov., endophytic bacteria isolated from sugarcane.</title>
        <authorList>
            <person name="Pitiwittayakul N."/>
            <person name="Yukphan P."/>
            <person name="Charoenyingcharoen P."/>
            <person name="Tanasupawat S."/>
        </authorList>
    </citation>
    <scope>NUCLEOTIDE SEQUENCE [LARGE SCALE GENOMIC DNA]</scope>
    <source>
        <strain evidence="10 11">KSS8</strain>
    </source>
</reference>
<dbReference type="RefSeq" id="WP_422863812.1">
    <property type="nucleotide sequence ID" value="NZ_JAMSKV010000005.1"/>
</dbReference>
<evidence type="ECO:0000256" key="2">
    <source>
        <dbReference type="ARBA" id="ARBA00012400"/>
    </source>
</evidence>